<evidence type="ECO:0000256" key="1">
    <source>
        <dbReference type="SAM" id="Phobius"/>
    </source>
</evidence>
<keyword evidence="1" id="KW-1133">Transmembrane helix</keyword>
<dbReference type="Pfam" id="PF05437">
    <property type="entry name" value="AzlD"/>
    <property type="match status" value="1"/>
</dbReference>
<evidence type="ECO:0000313" key="2">
    <source>
        <dbReference type="EMBL" id="ADH99031.1"/>
    </source>
</evidence>
<dbReference type="OrthoDB" id="9811308at2"/>
<dbReference type="AlphaFoldDB" id="D6XT95"/>
<keyword evidence="1" id="KW-0472">Membrane</keyword>
<sequence>MEMNLFWMIIGMGLVTFVPRLLPLVAMNTEHWPAWSKRMLSRVPFAILGALIFPGILYAGEQMIWGIAGAVFAAFLAWFRAPLIAVVAGAILFLTVLDQFLL</sequence>
<reference evidence="2" key="1">
    <citation type="submission" date="2009-10" db="EMBL/GenBank/DDBJ databases">
        <title>Complete sequence of Bacillus selenitireducens MLS10.</title>
        <authorList>
            <consortium name="US DOE Joint Genome Institute"/>
            <person name="Lucas S."/>
            <person name="Copeland A."/>
            <person name="Lapidus A."/>
            <person name="Glavina del Rio T."/>
            <person name="Dalin E."/>
            <person name="Tice H."/>
            <person name="Bruce D."/>
            <person name="Goodwin L."/>
            <person name="Pitluck S."/>
            <person name="Sims D."/>
            <person name="Brettin T."/>
            <person name="Detter J.C."/>
            <person name="Han C."/>
            <person name="Larimer F."/>
            <person name="Land M."/>
            <person name="Hauser L."/>
            <person name="Kyrpides N."/>
            <person name="Ovchinnikova G."/>
            <person name="Stolz J."/>
        </authorList>
    </citation>
    <scope>NUCLEOTIDE SEQUENCE [LARGE SCALE GENOMIC DNA]</scope>
    <source>
        <strain evidence="2">MLS10</strain>
    </source>
</reference>
<evidence type="ECO:0000313" key="3">
    <source>
        <dbReference type="Proteomes" id="UP000000271"/>
    </source>
</evidence>
<dbReference type="eggNOG" id="COG4392">
    <property type="taxonomic scope" value="Bacteria"/>
</dbReference>
<organism evidence="2 3">
    <name type="scientific">Bacillus selenitireducens (strain ATCC 700615 / DSM 15326 / MLS10)</name>
    <dbReference type="NCBI Taxonomy" id="439292"/>
    <lineage>
        <taxon>Bacteria</taxon>
        <taxon>Bacillati</taxon>
        <taxon>Bacillota</taxon>
        <taxon>Bacilli</taxon>
        <taxon>Bacillales</taxon>
        <taxon>Bacillaceae</taxon>
        <taxon>Salisediminibacterium</taxon>
    </lineage>
</organism>
<dbReference type="InterPro" id="IPR008407">
    <property type="entry name" value="Brnchd-chn_aa_trnsp_AzlD"/>
</dbReference>
<keyword evidence="1" id="KW-0812">Transmembrane</keyword>
<proteinExistence type="predicted"/>
<dbReference type="STRING" id="439292.Bsel_1519"/>
<dbReference type="KEGG" id="bse:Bsel_1519"/>
<accession>D6XT95</accession>
<feature type="transmembrane region" description="Helical" evidence="1">
    <location>
        <begin position="6"/>
        <end position="27"/>
    </location>
</feature>
<dbReference type="EMBL" id="CP001791">
    <property type="protein sequence ID" value="ADH99031.1"/>
    <property type="molecule type" value="Genomic_DNA"/>
</dbReference>
<name>D6XT95_BACIE</name>
<feature type="transmembrane region" description="Helical" evidence="1">
    <location>
        <begin position="39"/>
        <end position="58"/>
    </location>
</feature>
<keyword evidence="3" id="KW-1185">Reference proteome</keyword>
<gene>
    <name evidence="2" type="ordered locus">Bsel_1519</name>
</gene>
<dbReference type="HOGENOM" id="CLU_157896_2_1_9"/>
<feature type="transmembrane region" description="Helical" evidence="1">
    <location>
        <begin position="64"/>
        <end position="97"/>
    </location>
</feature>
<protein>
    <submittedName>
        <fullName evidence="2">Branched-chain amino acid transport</fullName>
    </submittedName>
</protein>
<dbReference type="Proteomes" id="UP000000271">
    <property type="component" value="Chromosome"/>
</dbReference>